<name>A0A0M8MFT0_9FLAO</name>
<keyword evidence="4" id="KW-0472">Membrane</keyword>
<keyword evidence="7" id="KW-1185">Reference proteome</keyword>
<dbReference type="InterPro" id="IPR029044">
    <property type="entry name" value="Nucleotide-diphossugar_trans"/>
</dbReference>
<sequence>MLNIIFYVFAAITALHLAWYLGILGKFAFIKPQAITAKKIPVSVIVSVKNNIDEVNRLIPALVAQEYPDFEIVLVDNASQDETIDVLEAFEKQYHNVKLVKVENNEAFWANKKYALTLGIKAASKDYLLFIDVHCMPASNQWIASMVSQFTLSKTIVLGYSALQKKKNSLLNKLIRFDGMLAATSYFAWAKAGSPYTGNGRNLAYKKDEWFKHNGYIKHIKIRLGEDALFINEAAHKKNTAICYTPESITTRESNKTYKEFIRDKRKRLYTTRYFKSFDRLQLKAFFILQLLFFGFAIALAILQYNWMFLVPVVVLRYIITWTTLAQSARRLNEKDTVYWYPFIEIMLIFTQLYAFTANLFKKPVHWR</sequence>
<dbReference type="STRING" id="1202724.AM493_19450"/>
<dbReference type="EMBL" id="LIYD01000005">
    <property type="protein sequence ID" value="KOS07984.1"/>
    <property type="molecule type" value="Genomic_DNA"/>
</dbReference>
<evidence type="ECO:0000256" key="1">
    <source>
        <dbReference type="ARBA" id="ARBA00006739"/>
    </source>
</evidence>
<comment type="caution">
    <text evidence="6">The sequence shown here is derived from an EMBL/GenBank/DDBJ whole genome shotgun (WGS) entry which is preliminary data.</text>
</comment>
<evidence type="ECO:0000256" key="3">
    <source>
        <dbReference type="ARBA" id="ARBA00022679"/>
    </source>
</evidence>
<feature type="transmembrane region" description="Helical" evidence="4">
    <location>
        <begin position="283"/>
        <end position="303"/>
    </location>
</feature>
<dbReference type="InterPro" id="IPR001173">
    <property type="entry name" value="Glyco_trans_2-like"/>
</dbReference>
<accession>A0A0M8MFT0</accession>
<evidence type="ECO:0000256" key="4">
    <source>
        <dbReference type="SAM" id="Phobius"/>
    </source>
</evidence>
<evidence type="ECO:0000259" key="5">
    <source>
        <dbReference type="Pfam" id="PF00535"/>
    </source>
</evidence>
<reference evidence="6 7" key="1">
    <citation type="submission" date="2015-08" db="EMBL/GenBank/DDBJ databases">
        <title>Whole genome sequence of Flavobacterium akiainvivens IK-1T, from decaying Wikstroemia oahuensis, an endemic Hawaiian shrub.</title>
        <authorList>
            <person name="Wan X."/>
            <person name="Hou S."/>
            <person name="Saito J."/>
            <person name="Donachie S."/>
        </authorList>
    </citation>
    <scope>NUCLEOTIDE SEQUENCE [LARGE SCALE GENOMIC DNA]</scope>
    <source>
        <strain evidence="6 7">IK-1</strain>
    </source>
</reference>
<evidence type="ECO:0000313" key="7">
    <source>
        <dbReference type="Proteomes" id="UP000037755"/>
    </source>
</evidence>
<dbReference type="RefSeq" id="WP_054409707.1">
    <property type="nucleotide sequence ID" value="NZ_FOYA01000010.1"/>
</dbReference>
<feature type="domain" description="Glycosyltransferase 2-like" evidence="5">
    <location>
        <begin position="43"/>
        <end position="160"/>
    </location>
</feature>
<dbReference type="Pfam" id="PF00535">
    <property type="entry name" value="Glycos_transf_2"/>
    <property type="match status" value="1"/>
</dbReference>
<keyword evidence="3 6" id="KW-0808">Transferase</keyword>
<dbReference type="PATRIC" id="fig|1202724.3.peg.4028"/>
<dbReference type="OrthoDB" id="9800276at2"/>
<keyword evidence="4" id="KW-0812">Transmembrane</keyword>
<dbReference type="PANTHER" id="PTHR43630">
    <property type="entry name" value="POLY-BETA-1,6-N-ACETYL-D-GLUCOSAMINE SYNTHASE"/>
    <property type="match status" value="1"/>
</dbReference>
<organism evidence="6 7">
    <name type="scientific">Flavobacterium akiainvivens</name>
    <dbReference type="NCBI Taxonomy" id="1202724"/>
    <lineage>
        <taxon>Bacteria</taxon>
        <taxon>Pseudomonadati</taxon>
        <taxon>Bacteroidota</taxon>
        <taxon>Flavobacteriia</taxon>
        <taxon>Flavobacteriales</taxon>
        <taxon>Flavobacteriaceae</taxon>
        <taxon>Flavobacterium</taxon>
    </lineage>
</organism>
<feature type="transmembrane region" description="Helical" evidence="4">
    <location>
        <begin position="338"/>
        <end position="361"/>
    </location>
</feature>
<feature type="transmembrane region" description="Helical" evidence="4">
    <location>
        <begin position="6"/>
        <end position="29"/>
    </location>
</feature>
<evidence type="ECO:0000256" key="2">
    <source>
        <dbReference type="ARBA" id="ARBA00022676"/>
    </source>
</evidence>
<keyword evidence="2" id="KW-0328">Glycosyltransferase</keyword>
<protein>
    <submittedName>
        <fullName evidence="6">Glycosyl transferase family 2</fullName>
    </submittedName>
</protein>
<dbReference type="PANTHER" id="PTHR43630:SF1">
    <property type="entry name" value="POLY-BETA-1,6-N-ACETYL-D-GLUCOSAMINE SYNTHASE"/>
    <property type="match status" value="1"/>
</dbReference>
<dbReference type="AlphaFoldDB" id="A0A0M8MFT0"/>
<dbReference type="SUPFAM" id="SSF53448">
    <property type="entry name" value="Nucleotide-diphospho-sugar transferases"/>
    <property type="match status" value="1"/>
</dbReference>
<evidence type="ECO:0000313" key="6">
    <source>
        <dbReference type="EMBL" id="KOS07984.1"/>
    </source>
</evidence>
<comment type="similarity">
    <text evidence="1">Belongs to the glycosyltransferase 2 family.</text>
</comment>
<dbReference type="GO" id="GO:0016757">
    <property type="term" value="F:glycosyltransferase activity"/>
    <property type="evidence" value="ECO:0007669"/>
    <property type="project" value="UniProtKB-KW"/>
</dbReference>
<feature type="transmembrane region" description="Helical" evidence="4">
    <location>
        <begin position="309"/>
        <end position="326"/>
    </location>
</feature>
<gene>
    <name evidence="6" type="ORF">AM493_19450</name>
</gene>
<keyword evidence="4" id="KW-1133">Transmembrane helix</keyword>
<dbReference type="Proteomes" id="UP000037755">
    <property type="component" value="Unassembled WGS sequence"/>
</dbReference>
<dbReference type="Gene3D" id="3.90.550.10">
    <property type="entry name" value="Spore Coat Polysaccharide Biosynthesis Protein SpsA, Chain A"/>
    <property type="match status" value="1"/>
</dbReference>
<proteinExistence type="inferred from homology"/>